<organism evidence="11 12">
    <name type="scientific">Massarina eburnea CBS 473.64</name>
    <dbReference type="NCBI Taxonomy" id="1395130"/>
    <lineage>
        <taxon>Eukaryota</taxon>
        <taxon>Fungi</taxon>
        <taxon>Dikarya</taxon>
        <taxon>Ascomycota</taxon>
        <taxon>Pezizomycotina</taxon>
        <taxon>Dothideomycetes</taxon>
        <taxon>Pleosporomycetidae</taxon>
        <taxon>Pleosporales</taxon>
        <taxon>Massarineae</taxon>
        <taxon>Massarinaceae</taxon>
        <taxon>Massarina</taxon>
    </lineage>
</organism>
<evidence type="ECO:0000256" key="7">
    <source>
        <dbReference type="PIRNR" id="PIRNR026534"/>
    </source>
</evidence>
<dbReference type="PIRSF" id="PIRSF026534">
    <property type="entry name" value="Endo_alpha-L-arabinosidase"/>
    <property type="match status" value="1"/>
</dbReference>
<keyword evidence="6 7" id="KW-0326">Glycosidase</keyword>
<comment type="similarity">
    <text evidence="3 7">Belongs to the glycosyl hydrolase 43 family.</text>
</comment>
<dbReference type="GO" id="GO:0031222">
    <property type="term" value="P:arabinan catabolic process"/>
    <property type="evidence" value="ECO:0007669"/>
    <property type="project" value="UniProtKB-UniPathway"/>
</dbReference>
<dbReference type="AlphaFoldDB" id="A0A6A6RVR4"/>
<evidence type="ECO:0000256" key="2">
    <source>
        <dbReference type="ARBA" id="ARBA00004834"/>
    </source>
</evidence>
<evidence type="ECO:0000256" key="5">
    <source>
        <dbReference type="ARBA" id="ARBA00022801"/>
    </source>
</evidence>
<feature type="chain" id="PRO_5025680389" description="Arabinan endo-1,5-alpha-L-arabinosidase" evidence="10">
    <location>
        <begin position="23"/>
        <end position="393"/>
    </location>
</feature>
<evidence type="ECO:0000256" key="10">
    <source>
        <dbReference type="SAM" id="SignalP"/>
    </source>
</evidence>
<feature type="active site" description="Proton donor" evidence="8">
    <location>
        <position position="263"/>
    </location>
</feature>
<evidence type="ECO:0000313" key="12">
    <source>
        <dbReference type="Proteomes" id="UP000799753"/>
    </source>
</evidence>
<dbReference type="PANTHER" id="PTHR43301">
    <property type="entry name" value="ARABINAN ENDO-1,5-ALPHA-L-ARABINOSIDASE"/>
    <property type="match status" value="1"/>
</dbReference>
<dbReference type="InterPro" id="IPR023296">
    <property type="entry name" value="Glyco_hydro_beta-prop_sf"/>
</dbReference>
<name>A0A6A6RVR4_9PLEO</name>
<dbReference type="Gene3D" id="2.115.10.20">
    <property type="entry name" value="Glycosyl hydrolase domain, family 43"/>
    <property type="match status" value="1"/>
</dbReference>
<evidence type="ECO:0000256" key="3">
    <source>
        <dbReference type="ARBA" id="ARBA00009865"/>
    </source>
</evidence>
<gene>
    <name evidence="11" type="ORF">P280DRAFT_402052</name>
</gene>
<dbReference type="EMBL" id="MU006786">
    <property type="protein sequence ID" value="KAF2639649.1"/>
    <property type="molecule type" value="Genomic_DNA"/>
</dbReference>
<dbReference type="UniPathway" id="UPA00667"/>
<evidence type="ECO:0000256" key="8">
    <source>
        <dbReference type="PIRSR" id="PIRSR606710-1"/>
    </source>
</evidence>
<evidence type="ECO:0000313" key="11">
    <source>
        <dbReference type="EMBL" id="KAF2639649.1"/>
    </source>
</evidence>
<dbReference type="InterPro" id="IPR016840">
    <property type="entry name" value="Glyco_hydro_43_endo_a_Ara-ase"/>
</dbReference>
<protein>
    <recommendedName>
        <fullName evidence="4 7">Arabinan endo-1,5-alpha-L-arabinosidase</fullName>
        <ecNumber evidence="4 7">3.2.1.99</ecNumber>
    </recommendedName>
</protein>
<comment type="pathway">
    <text evidence="2 7">Glycan metabolism; L-arabinan degradation.</text>
</comment>
<evidence type="ECO:0000256" key="1">
    <source>
        <dbReference type="ARBA" id="ARBA00000375"/>
    </source>
</evidence>
<evidence type="ECO:0000256" key="9">
    <source>
        <dbReference type="PIRSR" id="PIRSR606710-2"/>
    </source>
</evidence>
<dbReference type="Pfam" id="PF04616">
    <property type="entry name" value="Glyco_hydro_43"/>
    <property type="match status" value="1"/>
</dbReference>
<keyword evidence="10" id="KW-0732">Signal</keyword>
<dbReference type="InterPro" id="IPR006710">
    <property type="entry name" value="Glyco_hydro_43"/>
</dbReference>
<dbReference type="EC" id="3.2.1.99" evidence="4 7"/>
<dbReference type="PANTHER" id="PTHR43301:SF3">
    <property type="entry name" value="ARABINAN ENDO-1,5-ALPHA-L-ARABINOSIDASE A-RELATED"/>
    <property type="match status" value="1"/>
</dbReference>
<dbReference type="GO" id="GO:0046558">
    <property type="term" value="F:arabinan endo-1,5-alpha-L-arabinosidase activity"/>
    <property type="evidence" value="ECO:0007669"/>
    <property type="project" value="UniProtKB-EC"/>
</dbReference>
<evidence type="ECO:0000256" key="6">
    <source>
        <dbReference type="ARBA" id="ARBA00023295"/>
    </source>
</evidence>
<dbReference type="SUPFAM" id="SSF75005">
    <property type="entry name" value="Arabinanase/levansucrase/invertase"/>
    <property type="match status" value="1"/>
</dbReference>
<comment type="catalytic activity">
    <reaction evidence="1 7">
        <text>Endohydrolysis of (1-&gt;5)-alpha-arabinofuranosidic linkages in (1-&gt;5)-arabinans.</text>
        <dbReference type="EC" id="3.2.1.99"/>
    </reaction>
</comment>
<reference evidence="11" key="1">
    <citation type="journal article" date="2020" name="Stud. Mycol.">
        <title>101 Dothideomycetes genomes: a test case for predicting lifestyles and emergence of pathogens.</title>
        <authorList>
            <person name="Haridas S."/>
            <person name="Albert R."/>
            <person name="Binder M."/>
            <person name="Bloem J."/>
            <person name="Labutti K."/>
            <person name="Salamov A."/>
            <person name="Andreopoulos B."/>
            <person name="Baker S."/>
            <person name="Barry K."/>
            <person name="Bills G."/>
            <person name="Bluhm B."/>
            <person name="Cannon C."/>
            <person name="Castanera R."/>
            <person name="Culley D."/>
            <person name="Daum C."/>
            <person name="Ezra D."/>
            <person name="Gonzalez J."/>
            <person name="Henrissat B."/>
            <person name="Kuo A."/>
            <person name="Liang C."/>
            <person name="Lipzen A."/>
            <person name="Lutzoni F."/>
            <person name="Magnuson J."/>
            <person name="Mondo S."/>
            <person name="Nolan M."/>
            <person name="Ohm R."/>
            <person name="Pangilinan J."/>
            <person name="Park H.-J."/>
            <person name="Ramirez L."/>
            <person name="Alfaro M."/>
            <person name="Sun H."/>
            <person name="Tritt A."/>
            <person name="Yoshinaga Y."/>
            <person name="Zwiers L.-H."/>
            <person name="Turgeon B."/>
            <person name="Goodwin S."/>
            <person name="Spatafora J."/>
            <person name="Crous P."/>
            <person name="Grigoriev I."/>
        </authorList>
    </citation>
    <scope>NUCLEOTIDE SEQUENCE</scope>
    <source>
        <strain evidence="11">CBS 473.64</strain>
    </source>
</reference>
<keyword evidence="12" id="KW-1185">Reference proteome</keyword>
<evidence type="ECO:0000256" key="4">
    <source>
        <dbReference type="ARBA" id="ARBA00012586"/>
    </source>
</evidence>
<feature type="site" description="Important for catalytic activity, responsible for pKa modulation of the active site Glu and correct orientation of both the proton donor and substrate" evidence="9">
    <location>
        <position position="183"/>
    </location>
</feature>
<sequence length="393" mass="42404">MVRSILLGVLCSITAILPTSIATPVTSYPYTSSRSVVARNESASSGSFISNTSSPSYPNPETCKGNCTWSHDPSIIESGGTYYRFTTSGNIAITTAPSLEGPWTYQGAVLTNGTSIALNDRQDIWAPNVVKFGNTYYCYYSVSFLGTQESLIGVATSKSLKPGTWTDYGNFNIPKSSAYNLIDPAVIQETPDSPIYFTWGSFWDGIFQAKITEDQLLDFTAGVKKSNTTSAINSNANTTTPTRYLPSITNIARNGSTGADVVEGATIYKSSENNKYYLFFSAGNCCAVPPNLPEPGHEYRAMVCRSDSVEGPFVDKEGRACLGEDGSFGGTTVLSSHGDVFAPGGGGVLDYGGRTVMYYHYVKPSLGFDATQFQFGFNYLEFQNGWPVAVSKY</sequence>
<feature type="signal peptide" evidence="10">
    <location>
        <begin position="1"/>
        <end position="22"/>
    </location>
</feature>
<proteinExistence type="inferred from homology"/>
<keyword evidence="5 7" id="KW-0378">Hydrolase</keyword>
<accession>A0A6A6RVR4</accession>
<dbReference type="Proteomes" id="UP000799753">
    <property type="component" value="Unassembled WGS sequence"/>
</dbReference>
<feature type="active site" description="Proton acceptor" evidence="8">
    <location>
        <position position="72"/>
    </location>
</feature>
<dbReference type="InterPro" id="IPR050727">
    <property type="entry name" value="GH43_arabinanases"/>
</dbReference>
<dbReference type="OrthoDB" id="195678at2759"/>